<dbReference type="RefSeq" id="WP_039570598.1">
    <property type="nucleotide sequence ID" value="NZ_CP009122.1"/>
</dbReference>
<evidence type="ECO:0000256" key="1">
    <source>
        <dbReference type="SAM" id="Coils"/>
    </source>
</evidence>
<dbReference type="PANTHER" id="PTHR32114:SF2">
    <property type="entry name" value="ABC TRANSPORTER ABCH.3"/>
    <property type="match status" value="1"/>
</dbReference>
<dbReference type="Gene3D" id="3.40.50.300">
    <property type="entry name" value="P-loop containing nucleotide triphosphate hydrolases"/>
    <property type="match status" value="2"/>
</dbReference>
<dbReference type="SUPFAM" id="SSF75712">
    <property type="entry name" value="Rad50 coiled-coil Zn hook"/>
    <property type="match status" value="1"/>
</dbReference>
<dbReference type="InterPro" id="IPR003395">
    <property type="entry name" value="RecF/RecN/SMC_N"/>
</dbReference>
<accession>A0A0A7PD27</accession>
<dbReference type="Pfam" id="PF02463">
    <property type="entry name" value="SMC_N"/>
    <property type="match status" value="1"/>
</dbReference>
<keyword evidence="4" id="KW-1185">Reference proteome</keyword>
<evidence type="ECO:0000259" key="2">
    <source>
        <dbReference type="Pfam" id="PF02463"/>
    </source>
</evidence>
<dbReference type="AlphaFoldDB" id="A0A0A7PD27"/>
<dbReference type="KEGG" id="sphk:SKP52_00730"/>
<dbReference type="OrthoDB" id="9795626at2"/>
<dbReference type="STRING" id="1515612.SKP52_00730"/>
<evidence type="ECO:0000313" key="3">
    <source>
        <dbReference type="EMBL" id="AJA07088.1"/>
    </source>
</evidence>
<feature type="domain" description="RecF/RecN/SMC N-terminal" evidence="2">
    <location>
        <begin position="4"/>
        <end position="761"/>
    </location>
</feature>
<dbReference type="Gene3D" id="1.10.287.510">
    <property type="entry name" value="Helix hairpin bin"/>
    <property type="match status" value="1"/>
</dbReference>
<dbReference type="EMBL" id="CP009122">
    <property type="protein sequence ID" value="AJA07088.1"/>
    <property type="molecule type" value="Genomic_DNA"/>
</dbReference>
<gene>
    <name evidence="3" type="ORF">SKP52_00730</name>
</gene>
<reference evidence="3 4" key="1">
    <citation type="journal article" date="2015" name="Int. J. Syst. Evol. Microbiol.">
        <title>Description of Sphingopyxis fribergensis sp. nov. - a soil bacterium with the ability to degrade styrene and phenylacetic acid.</title>
        <authorList>
            <person name="Oelschlagel M."/>
            <person name="Ruckert C."/>
            <person name="Kalinowski J."/>
            <person name="Schmidt G."/>
            <person name="Schlomann M."/>
            <person name="Tischler D."/>
        </authorList>
    </citation>
    <scope>NUCLEOTIDE SEQUENCE [LARGE SCALE GENOMIC DNA]</scope>
    <source>
        <strain evidence="3 4">Kp5.2</strain>
    </source>
</reference>
<sequence length="808" mass="87948">MTRLKSLYVKDFRSIDGEVNLSFDAPIVLIHGPNGAGKTSLLSAIELALTGSVPSLSRAEPDYLTFLPHKDRPFGEVRLEIADEVGATRTADIRVTAEGITGAPLLARDQADYFSERSYLAQSTLGRLLEIYQHSEKKADSPLTRFVKELLGLDRMEALIGGLHSAGNIARLKAPVPAYGNARDEIAAKDSEFNNLLLDEVQVESAIKTQETALREQLLAIDPSLVEQLGDLSALRAQLEQDPDEERLLNLVRLKRELDVSQASWANANAAPGAAQRAAIETENSAARAALETWTKTQGNDLEALFNRAADLFPDLSDTSAPGNVDRADIFARRISPETTHIAASLDSHDQTLVQRDALVRQRDEARTRLRRLDEQIALAAEANEGLARALSDLGSHVHGDICPVCDRDFSETGPRSLAAHIAAKVGAMVEQAGRLQSLSRDRTNSATALAQLERELADATNSLLPDADISRLKARHANLVEIGKELDARRDLMVEGDALRSEAARTARALVVGQNADQSAVVLRNSLDDIARRVGVAVKGDDPTDDLIARIAEAISARDAGLSARQQSRRVAVDSLLALGNARDGKATARRALAATEAELAILRAQKAEADRMIEVAKDLVRQTREARGRVVRRVFNDELNAVWRDLFVRLAPEEPFIPAFAIPAGPGADIEAILETHHRRGGKGGNPRAMLSAGNLNTAALTLFLALHLSSKQKLPMLVIDDPVQSMDEVHIAQFAALLRTLSKQMKRQVVIAVHERSLFDYLCLELSPAFEGDRLNVIELGRNAIGQTISRWDPKLFVADRAIAA</sequence>
<dbReference type="SUPFAM" id="SSF52540">
    <property type="entry name" value="P-loop containing nucleoside triphosphate hydrolases"/>
    <property type="match status" value="1"/>
</dbReference>
<dbReference type="Proteomes" id="UP000030907">
    <property type="component" value="Chromosome"/>
</dbReference>
<evidence type="ECO:0000313" key="4">
    <source>
        <dbReference type="Proteomes" id="UP000030907"/>
    </source>
</evidence>
<feature type="coiled-coil region" evidence="1">
    <location>
        <begin position="356"/>
        <end position="390"/>
    </location>
</feature>
<protein>
    <recommendedName>
        <fullName evidence="2">RecF/RecN/SMC N-terminal domain-containing protein</fullName>
    </recommendedName>
</protein>
<organism evidence="3 4">
    <name type="scientific">Sphingopyxis fribergensis</name>
    <dbReference type="NCBI Taxonomy" id="1515612"/>
    <lineage>
        <taxon>Bacteria</taxon>
        <taxon>Pseudomonadati</taxon>
        <taxon>Pseudomonadota</taxon>
        <taxon>Alphaproteobacteria</taxon>
        <taxon>Sphingomonadales</taxon>
        <taxon>Sphingomonadaceae</taxon>
        <taxon>Sphingopyxis</taxon>
    </lineage>
</organism>
<feature type="coiled-coil region" evidence="1">
    <location>
        <begin position="587"/>
        <end position="624"/>
    </location>
</feature>
<dbReference type="PANTHER" id="PTHR32114">
    <property type="entry name" value="ABC TRANSPORTER ABCH.3"/>
    <property type="match status" value="1"/>
</dbReference>
<dbReference type="HOGENOM" id="CLU_348739_0_0_5"/>
<feature type="coiled-coil region" evidence="1">
    <location>
        <begin position="436"/>
        <end position="463"/>
    </location>
</feature>
<dbReference type="InterPro" id="IPR027417">
    <property type="entry name" value="P-loop_NTPase"/>
</dbReference>
<keyword evidence="1" id="KW-0175">Coiled coil</keyword>
<name>A0A0A7PD27_9SPHN</name>
<proteinExistence type="predicted"/>